<dbReference type="Gene3D" id="2.40.100.10">
    <property type="entry name" value="Cyclophilin-like"/>
    <property type="match status" value="1"/>
</dbReference>
<accession>A0A366EGV8</accession>
<dbReference type="Gene3D" id="3.30.1360.40">
    <property type="match status" value="1"/>
</dbReference>
<dbReference type="AlphaFoldDB" id="A0A366EGV8"/>
<keyword evidence="3" id="KW-0067">ATP-binding</keyword>
<comment type="caution">
    <text evidence="5">The sequence shown here is derived from an EMBL/GenBank/DDBJ whole genome shotgun (WGS) entry which is preliminary data.</text>
</comment>
<dbReference type="SMART" id="SM00796">
    <property type="entry name" value="AHS1"/>
    <property type="match status" value="1"/>
</dbReference>
<protein>
    <submittedName>
        <fullName evidence="5">Inhibitor of KinA</fullName>
    </submittedName>
</protein>
<evidence type="ECO:0000256" key="3">
    <source>
        <dbReference type="ARBA" id="ARBA00022840"/>
    </source>
</evidence>
<dbReference type="Proteomes" id="UP000252254">
    <property type="component" value="Unassembled WGS sequence"/>
</dbReference>
<evidence type="ECO:0000256" key="1">
    <source>
        <dbReference type="ARBA" id="ARBA00022741"/>
    </source>
</evidence>
<dbReference type="InterPro" id="IPR010016">
    <property type="entry name" value="PxpB"/>
</dbReference>
<dbReference type="EMBL" id="QNRI01000002">
    <property type="protein sequence ID" value="RBP00675.1"/>
    <property type="molecule type" value="Genomic_DNA"/>
</dbReference>
<keyword evidence="6" id="KW-1185">Reference proteome</keyword>
<keyword evidence="2" id="KW-0378">Hydrolase</keyword>
<evidence type="ECO:0000256" key="2">
    <source>
        <dbReference type="ARBA" id="ARBA00022801"/>
    </source>
</evidence>
<sequence length="239" mass="26634">MDLRFEPMGDHGVIITCGDALTDETFHKVVGLLQVLEQAHESWIVECIPGYINVTVLYDPMKIFYIKMVEQDDRNVYTYVVDRLQQITNQIEVFSETDGQTIAVPVCYGGMYGPDLSYVANYHGLTEQEVISIHTSASYRVHMIGFAPGFPYLGGLSEQLATPRKDVPRKQISAGSVGIAGNQTGVYPLATPGGWQLLGRTPVALFDPASDRPFLVQPGDSMQFYPITELEYQCWEAEK</sequence>
<evidence type="ECO:0000313" key="6">
    <source>
        <dbReference type="Proteomes" id="UP000252254"/>
    </source>
</evidence>
<dbReference type="InterPro" id="IPR003833">
    <property type="entry name" value="CT_C_D"/>
</dbReference>
<dbReference type="GO" id="GO:0005524">
    <property type="term" value="F:ATP binding"/>
    <property type="evidence" value="ECO:0007669"/>
    <property type="project" value="UniProtKB-KW"/>
</dbReference>
<dbReference type="SUPFAM" id="SSF50891">
    <property type="entry name" value="Cyclophilin-like"/>
    <property type="match status" value="1"/>
</dbReference>
<keyword evidence="1" id="KW-0547">Nucleotide-binding</keyword>
<dbReference type="NCBIfam" id="TIGR00370">
    <property type="entry name" value="5-oxoprolinase subunit PxpB"/>
    <property type="match status" value="1"/>
</dbReference>
<name>A0A366EGV8_9BACI</name>
<proteinExistence type="predicted"/>
<organism evidence="5 6">
    <name type="scientific">Paraliobacillus ryukyuensis</name>
    <dbReference type="NCBI Taxonomy" id="200904"/>
    <lineage>
        <taxon>Bacteria</taxon>
        <taxon>Bacillati</taxon>
        <taxon>Bacillota</taxon>
        <taxon>Bacilli</taxon>
        <taxon>Bacillales</taxon>
        <taxon>Bacillaceae</taxon>
        <taxon>Paraliobacillus</taxon>
    </lineage>
</organism>
<reference evidence="5 6" key="1">
    <citation type="submission" date="2018-06" db="EMBL/GenBank/DDBJ databases">
        <title>Genomic Encyclopedia of Type Strains, Phase IV (KMG-IV): sequencing the most valuable type-strain genomes for metagenomic binning, comparative biology and taxonomic classification.</title>
        <authorList>
            <person name="Goeker M."/>
        </authorList>
    </citation>
    <scope>NUCLEOTIDE SEQUENCE [LARGE SCALE GENOMIC DNA]</scope>
    <source>
        <strain evidence="5 6">DSM 15140</strain>
    </source>
</reference>
<dbReference type="PANTHER" id="PTHR34698">
    <property type="entry name" value="5-OXOPROLINASE SUBUNIT B"/>
    <property type="match status" value="1"/>
</dbReference>
<dbReference type="GO" id="GO:0016787">
    <property type="term" value="F:hydrolase activity"/>
    <property type="evidence" value="ECO:0007669"/>
    <property type="project" value="UniProtKB-KW"/>
</dbReference>
<dbReference type="OrthoDB" id="9778567at2"/>
<dbReference type="PANTHER" id="PTHR34698:SF2">
    <property type="entry name" value="5-OXOPROLINASE SUBUNIT B"/>
    <property type="match status" value="1"/>
</dbReference>
<dbReference type="STRING" id="200904.GCA_900168775_00698"/>
<gene>
    <name evidence="5" type="ORF">DES48_102441</name>
</gene>
<dbReference type="Pfam" id="PF02682">
    <property type="entry name" value="CT_C_D"/>
    <property type="match status" value="1"/>
</dbReference>
<dbReference type="InterPro" id="IPR029000">
    <property type="entry name" value="Cyclophilin-like_dom_sf"/>
</dbReference>
<dbReference type="SUPFAM" id="SSF160467">
    <property type="entry name" value="PH0987 N-terminal domain-like"/>
    <property type="match status" value="1"/>
</dbReference>
<evidence type="ECO:0000313" key="5">
    <source>
        <dbReference type="EMBL" id="RBP00675.1"/>
    </source>
</evidence>
<feature type="domain" description="Carboxyltransferase" evidence="4">
    <location>
        <begin position="3"/>
        <end position="216"/>
    </location>
</feature>
<evidence type="ECO:0000259" key="4">
    <source>
        <dbReference type="SMART" id="SM00796"/>
    </source>
</evidence>
<dbReference type="RefSeq" id="WP_113867522.1">
    <property type="nucleotide sequence ID" value="NZ_BAABQN010000002.1"/>
</dbReference>